<dbReference type="PANTHER" id="PTHR10683">
    <property type="entry name" value="TRANSALDOLASE"/>
    <property type="match status" value="1"/>
</dbReference>
<dbReference type="OrthoDB" id="140919at2"/>
<evidence type="ECO:0000256" key="6">
    <source>
        <dbReference type="ARBA" id="ARBA00022490"/>
    </source>
</evidence>
<dbReference type="RefSeq" id="WP_096461711.1">
    <property type="nucleotide sequence ID" value="NZ_AP014936.1"/>
</dbReference>
<dbReference type="NCBIfam" id="NF002881">
    <property type="entry name" value="PRK03343.1"/>
    <property type="match status" value="1"/>
</dbReference>
<dbReference type="KEGG" id="sva:SVA_2741"/>
<dbReference type="EMBL" id="AP014936">
    <property type="protein sequence ID" value="BAU49289.1"/>
    <property type="molecule type" value="Genomic_DNA"/>
</dbReference>
<dbReference type="NCBIfam" id="TIGR00876">
    <property type="entry name" value="tal_mycobact"/>
    <property type="match status" value="1"/>
</dbReference>
<evidence type="ECO:0000256" key="11">
    <source>
        <dbReference type="HAMAP-Rule" id="MF_00493"/>
    </source>
</evidence>
<protein>
    <recommendedName>
        <fullName evidence="5 11">Transaldolase</fullName>
        <ecNumber evidence="5 11">2.2.1.2</ecNumber>
    </recommendedName>
</protein>
<dbReference type="EC" id="2.2.1.2" evidence="5 11"/>
<dbReference type="PROSITE" id="PS01054">
    <property type="entry name" value="TRANSALDOLASE_1"/>
    <property type="match status" value="1"/>
</dbReference>
<evidence type="ECO:0000256" key="1">
    <source>
        <dbReference type="ARBA" id="ARBA00003518"/>
    </source>
</evidence>
<feature type="active site" description="Schiff-base intermediate with substrate" evidence="11">
    <location>
        <position position="141"/>
    </location>
</feature>
<dbReference type="Gene3D" id="3.20.20.70">
    <property type="entry name" value="Aldolase class I"/>
    <property type="match status" value="1"/>
</dbReference>
<dbReference type="SUPFAM" id="SSF51569">
    <property type="entry name" value="Aldolase"/>
    <property type="match status" value="1"/>
</dbReference>
<dbReference type="HAMAP" id="MF_00493">
    <property type="entry name" value="Transaldolase_2"/>
    <property type="match status" value="1"/>
</dbReference>
<dbReference type="InterPro" id="IPR001585">
    <property type="entry name" value="TAL/FSA"/>
</dbReference>
<comment type="subcellular location">
    <subcellularLocation>
        <location evidence="2 11">Cytoplasm</location>
    </subcellularLocation>
</comment>
<evidence type="ECO:0000256" key="5">
    <source>
        <dbReference type="ARBA" id="ARBA00013151"/>
    </source>
</evidence>
<dbReference type="UniPathway" id="UPA00115">
    <property type="reaction ID" value="UER00414"/>
</dbReference>
<evidence type="ECO:0000256" key="9">
    <source>
        <dbReference type="ARBA" id="ARBA00023270"/>
    </source>
</evidence>
<dbReference type="Proteomes" id="UP000218899">
    <property type="component" value="Chromosome"/>
</dbReference>
<name>A0A1B4V6W7_9GAMM</name>
<dbReference type="AlphaFoldDB" id="A0A1B4V6W7"/>
<keyword evidence="6 11" id="KW-0963">Cytoplasm</keyword>
<comment type="catalytic activity">
    <reaction evidence="10 11">
        <text>D-sedoheptulose 7-phosphate + D-glyceraldehyde 3-phosphate = D-erythrose 4-phosphate + beta-D-fructose 6-phosphate</text>
        <dbReference type="Rhea" id="RHEA:17053"/>
        <dbReference type="ChEBI" id="CHEBI:16897"/>
        <dbReference type="ChEBI" id="CHEBI:57483"/>
        <dbReference type="ChEBI" id="CHEBI:57634"/>
        <dbReference type="ChEBI" id="CHEBI:59776"/>
        <dbReference type="EC" id="2.2.1.2"/>
    </reaction>
</comment>
<dbReference type="GO" id="GO:0005975">
    <property type="term" value="P:carbohydrate metabolic process"/>
    <property type="evidence" value="ECO:0007669"/>
    <property type="project" value="InterPro"/>
</dbReference>
<dbReference type="CDD" id="cd00955">
    <property type="entry name" value="Transaldolase_like"/>
    <property type="match status" value="1"/>
</dbReference>
<dbReference type="GO" id="GO:0004801">
    <property type="term" value="F:transaldolase activity"/>
    <property type="evidence" value="ECO:0007669"/>
    <property type="project" value="UniProtKB-UniRule"/>
</dbReference>
<comment type="pathway">
    <text evidence="3 11">Carbohydrate degradation; pentose phosphate pathway; D-glyceraldehyde 3-phosphate and beta-D-fructose 6-phosphate from D-ribose 5-phosphate and D-xylulose 5-phosphate (non-oxidative stage): step 2/3.</text>
</comment>
<comment type="similarity">
    <text evidence="4 11">Belongs to the transaldolase family. Type 2 subfamily.</text>
</comment>
<dbReference type="PROSITE" id="PS00958">
    <property type="entry name" value="TRANSALDOLASE_2"/>
    <property type="match status" value="1"/>
</dbReference>
<dbReference type="GO" id="GO:0006098">
    <property type="term" value="P:pentose-phosphate shunt"/>
    <property type="evidence" value="ECO:0007669"/>
    <property type="project" value="UniProtKB-UniRule"/>
</dbReference>
<dbReference type="InterPro" id="IPR004732">
    <property type="entry name" value="Transaldolase_2"/>
</dbReference>
<sequence length="369" mass="40259">MDANPLRALHELGQSVWLDDIRRAWLDDGTLARLIADDGVAGVTSNPAIFEKAISGGGEYDGAIAELTRLGKTPGTVYETLAIDDVRRAADLLRPAWDATNGADGFVSLEVSPHFADYADATVREAKRLWAAFDRPNAMIKVPGTHAGLTAVRALLRDGVNVNVTLLFGLSRYREVAESFLAGLEARLADGRPVDRVASVASFFLSRIDTLVDRKLDEIGTAPARALRGRAAIASARLAYRHYRGWTAGERWRRLAAAGARAQRLLWASTSTKDPAYADTKYVEALIGPETINTMPLGTLTAYRDHGRPAPRLEEDLQGALDLPDDLAGLGINLDRTAEQLERDGVQKFIEPFDALHAALARRQRELRS</sequence>
<evidence type="ECO:0000256" key="10">
    <source>
        <dbReference type="ARBA" id="ARBA00048810"/>
    </source>
</evidence>
<dbReference type="GO" id="GO:0005737">
    <property type="term" value="C:cytoplasm"/>
    <property type="evidence" value="ECO:0007669"/>
    <property type="project" value="UniProtKB-SubCell"/>
</dbReference>
<evidence type="ECO:0000313" key="13">
    <source>
        <dbReference type="Proteomes" id="UP000218899"/>
    </source>
</evidence>
<accession>A0A1B4V6W7</accession>
<dbReference type="InterPro" id="IPR013785">
    <property type="entry name" value="Aldolase_TIM"/>
</dbReference>
<dbReference type="Pfam" id="PF00923">
    <property type="entry name" value="TAL_FSA"/>
    <property type="match status" value="1"/>
</dbReference>
<keyword evidence="8 11" id="KW-0570">Pentose shunt</keyword>
<evidence type="ECO:0000313" key="12">
    <source>
        <dbReference type="EMBL" id="BAU49289.1"/>
    </source>
</evidence>
<comment type="function">
    <text evidence="1 11">Transaldolase is important for the balance of metabolites in the pentose-phosphate pathway.</text>
</comment>
<keyword evidence="9 11" id="KW-0704">Schiff base</keyword>
<evidence type="ECO:0000256" key="4">
    <source>
        <dbReference type="ARBA" id="ARBA00008426"/>
    </source>
</evidence>
<gene>
    <name evidence="11" type="primary">tal</name>
    <name evidence="12" type="ORF">SVA_2741</name>
</gene>
<keyword evidence="7 11" id="KW-0808">Transferase</keyword>
<dbReference type="PANTHER" id="PTHR10683:SF31">
    <property type="entry name" value="TRANSALDOLASE"/>
    <property type="match status" value="1"/>
</dbReference>
<evidence type="ECO:0000256" key="8">
    <source>
        <dbReference type="ARBA" id="ARBA00023126"/>
    </source>
</evidence>
<organism evidence="12 13">
    <name type="scientific">Sulfurifustis variabilis</name>
    <dbReference type="NCBI Taxonomy" id="1675686"/>
    <lineage>
        <taxon>Bacteria</taxon>
        <taxon>Pseudomonadati</taxon>
        <taxon>Pseudomonadota</taxon>
        <taxon>Gammaproteobacteria</taxon>
        <taxon>Acidiferrobacterales</taxon>
        <taxon>Acidiferrobacteraceae</taxon>
        <taxon>Sulfurifustis</taxon>
    </lineage>
</organism>
<keyword evidence="13" id="KW-1185">Reference proteome</keyword>
<dbReference type="PIRSF" id="PIRSF036915">
    <property type="entry name" value="Trnald_Bac_Plnt"/>
    <property type="match status" value="1"/>
</dbReference>
<reference evidence="12 13" key="1">
    <citation type="submission" date="2015-08" db="EMBL/GenBank/DDBJ databases">
        <title>Complete genome sequence of Sulfurifustis variabilis.</title>
        <authorList>
            <person name="Miura A."/>
            <person name="Kojima H."/>
            <person name="Fukui M."/>
        </authorList>
    </citation>
    <scope>NUCLEOTIDE SEQUENCE [LARGE SCALE GENOMIC DNA]</scope>
    <source>
        <strain evidence="13">skN76</strain>
    </source>
</reference>
<proteinExistence type="inferred from homology"/>
<evidence type="ECO:0000256" key="7">
    <source>
        <dbReference type="ARBA" id="ARBA00022679"/>
    </source>
</evidence>
<evidence type="ECO:0000256" key="3">
    <source>
        <dbReference type="ARBA" id="ARBA00004857"/>
    </source>
</evidence>
<dbReference type="InterPro" id="IPR018225">
    <property type="entry name" value="Transaldolase_AS"/>
</dbReference>
<evidence type="ECO:0000256" key="2">
    <source>
        <dbReference type="ARBA" id="ARBA00004496"/>
    </source>
</evidence>